<organism evidence="2 3">
    <name type="scientific">Capillimicrobium parvum</name>
    <dbReference type="NCBI Taxonomy" id="2884022"/>
    <lineage>
        <taxon>Bacteria</taxon>
        <taxon>Bacillati</taxon>
        <taxon>Actinomycetota</taxon>
        <taxon>Thermoleophilia</taxon>
        <taxon>Solirubrobacterales</taxon>
        <taxon>Capillimicrobiaceae</taxon>
        <taxon>Capillimicrobium</taxon>
    </lineage>
</organism>
<evidence type="ECO:0000313" key="3">
    <source>
        <dbReference type="Proteomes" id="UP001162834"/>
    </source>
</evidence>
<dbReference type="GO" id="GO:0016787">
    <property type="term" value="F:hydrolase activity"/>
    <property type="evidence" value="ECO:0007669"/>
    <property type="project" value="UniProtKB-KW"/>
</dbReference>
<keyword evidence="2" id="KW-0378">Hydrolase</keyword>
<keyword evidence="2" id="KW-0547">Nucleotide-binding</keyword>
<dbReference type="Proteomes" id="UP001162834">
    <property type="component" value="Chromosome"/>
</dbReference>
<name>A0A9E6XYF0_9ACTN</name>
<dbReference type="Pfam" id="PF13604">
    <property type="entry name" value="AAA_30"/>
    <property type="match status" value="1"/>
</dbReference>
<dbReference type="AlphaFoldDB" id="A0A9E6XYF0"/>
<dbReference type="GO" id="GO:0003678">
    <property type="term" value="F:DNA helicase activity"/>
    <property type="evidence" value="ECO:0007669"/>
    <property type="project" value="UniProtKB-EC"/>
</dbReference>
<dbReference type="EMBL" id="CP087164">
    <property type="protein sequence ID" value="UGS36769.1"/>
    <property type="molecule type" value="Genomic_DNA"/>
</dbReference>
<keyword evidence="2" id="KW-0067">ATP-binding</keyword>
<sequence>MLSIGKLTDAGSAGYYEHAVASGREDYYSGRGEAAGEWVGDGATALGLAGEVSAGALERLLADGAHPVSGEPLRATAGSVVGFDLTFSAPKSVSVLYAAGTSETRQAIVAGHEAAVGQALGYLEREAVQVRRGRNGVVKEHAGGLIAAAYRHRTSRAGDPQLHTHVVAANFARGSDGRHTALHGAALYTHAKTAGYLYQAALRDELSRELGVEWTSVAKGFAEIKGIPDGVLVEFSQRRAEILERMAALGATSASAARVAALDTRRAKEYGVGEDIYAGWEARAAEHGLDRIATGEVLDRHAERPVDIEHAAAFMAGETGLTAQASTFSRREVLQAWCEHYPQGAPIIEIEQLCDRWLASDLVLQVDGAPAGTTPLGRRVAAAEPRYTTVGMLAAEDELLERADAGRASGRGVAGDEAVATALDRRPTIRTEQAAMVRQLCSSGDLIDAVSGRAGTGKTFALDAAADAWRQCGVPVAGVALSGKAADILRDETAIHTSTIAQLFSAHDRYGDRVLQKGQVLIVDEAGMVGTRDLTRLADMVDRARGKLVLIGDTEQLAEIDAGGAFRALVNRQGGVELTEVTRQQDPQALAQLEAIRAGRAHDALMAMRDAGNLVLSPTAEHTRATIVADWHASHQRVAADGPAFMVAKRNADVRDLNHRARDTLIDHRQLGDDAVILAGRELRVGERVIAGTNDRRIGVRNGTTGTLGRIDHDTETLHVRTDRNAHLEIPFDYAAGRTREGRPHLDYAYAVTVHRAQGDTWGAAHYLGGEDTYRQEAYTALSRARHTHRFYATTPEIDPSNPEVQDLAQLDPLARALGRDNAKTLALDALDQSTPQQLRAGELDRHAVTAASLEKLDRSLASTADPDRRAQLHRVRTALIARAGDPAEWAVAHQPELAQEAGQRLQRAHRQRLATHRSIVDPPAYITAAIGRPPPDPAGRATWNRAALLIEGHRRDHAPELTADTAGLGPRPSAATYRPWQQATMELNRLTQNLDRRVPVRDRAPDISIDR</sequence>
<dbReference type="CDD" id="cd18809">
    <property type="entry name" value="SF1_C_RecD"/>
    <property type="match status" value="1"/>
</dbReference>
<feature type="domain" description="TrwC relaxase" evidence="1">
    <location>
        <begin position="12"/>
        <end position="286"/>
    </location>
</feature>
<dbReference type="Gene3D" id="2.30.30.940">
    <property type="match status" value="1"/>
</dbReference>
<dbReference type="NCBIfam" id="NF041492">
    <property type="entry name" value="MobF"/>
    <property type="match status" value="1"/>
</dbReference>
<dbReference type="KEGG" id="sbae:DSM104329_03179"/>
<dbReference type="NCBIfam" id="TIGR02686">
    <property type="entry name" value="relax_trwC"/>
    <property type="match status" value="1"/>
</dbReference>
<dbReference type="SUPFAM" id="SSF52540">
    <property type="entry name" value="P-loop containing nucleoside triphosphate hydrolases"/>
    <property type="match status" value="2"/>
</dbReference>
<keyword evidence="3" id="KW-1185">Reference proteome</keyword>
<dbReference type="InterPro" id="IPR014059">
    <property type="entry name" value="TraI/TrwC_relax"/>
</dbReference>
<dbReference type="EC" id="3.6.4.12" evidence="2"/>
<evidence type="ECO:0000313" key="2">
    <source>
        <dbReference type="EMBL" id="UGS36769.1"/>
    </source>
</evidence>
<dbReference type="InterPro" id="IPR014862">
    <property type="entry name" value="TrwC"/>
</dbReference>
<dbReference type="RefSeq" id="WP_268738857.1">
    <property type="nucleotide sequence ID" value="NZ_CP087164.1"/>
</dbReference>
<evidence type="ECO:0000259" key="1">
    <source>
        <dbReference type="Pfam" id="PF08751"/>
    </source>
</evidence>
<gene>
    <name evidence="2" type="primary">recD2_3</name>
    <name evidence="2" type="ORF">DSM104329_03179</name>
</gene>
<dbReference type="Pfam" id="PF08751">
    <property type="entry name" value="TrwC"/>
    <property type="match status" value="1"/>
</dbReference>
<accession>A0A9E6XYF0</accession>
<protein>
    <submittedName>
        <fullName evidence="2">ATP-dependent RecD-like DNA helicase</fullName>
        <ecNumber evidence="2">3.6.4.12</ecNumber>
    </submittedName>
</protein>
<dbReference type="InterPro" id="IPR027417">
    <property type="entry name" value="P-loop_NTPase"/>
</dbReference>
<dbReference type="CDD" id="cd17933">
    <property type="entry name" value="DEXSc_RecD-like"/>
    <property type="match status" value="1"/>
</dbReference>
<proteinExistence type="predicted"/>
<dbReference type="Gene3D" id="3.40.50.300">
    <property type="entry name" value="P-loop containing nucleotide triphosphate hydrolases"/>
    <property type="match status" value="2"/>
</dbReference>
<reference evidence="2" key="1">
    <citation type="journal article" date="2022" name="Int. J. Syst. Evol. Microbiol.">
        <title>Pseudomonas aegrilactucae sp. nov. and Pseudomonas morbosilactucae sp. nov., pathogens causing bacterial rot of lettuce in Japan.</title>
        <authorList>
            <person name="Sawada H."/>
            <person name="Fujikawa T."/>
            <person name="Satou M."/>
        </authorList>
    </citation>
    <scope>NUCLEOTIDE SEQUENCE</scope>
    <source>
        <strain evidence="2">0166_1</strain>
    </source>
</reference>
<dbReference type="SUPFAM" id="SSF55464">
    <property type="entry name" value="Origin of replication-binding domain, RBD-like"/>
    <property type="match status" value="1"/>
</dbReference>
<keyword evidence="2" id="KW-0347">Helicase</keyword>